<accession>A0AAD4E6A6</accession>
<dbReference type="AlphaFoldDB" id="A0AAD4E6A6"/>
<dbReference type="EMBL" id="JABBWK010000028">
    <property type="protein sequence ID" value="KAG1900152.1"/>
    <property type="molecule type" value="Genomic_DNA"/>
</dbReference>
<evidence type="ECO:0000313" key="2">
    <source>
        <dbReference type="Proteomes" id="UP001195769"/>
    </source>
</evidence>
<keyword evidence="2" id="KW-1185">Reference proteome</keyword>
<dbReference type="RefSeq" id="XP_041225728.1">
    <property type="nucleotide sequence ID" value="XM_041377002.1"/>
</dbReference>
<name>A0AAD4E6A6_9AGAM</name>
<dbReference type="GeneID" id="64671300"/>
<evidence type="ECO:0000313" key="1">
    <source>
        <dbReference type="EMBL" id="KAG1900152.1"/>
    </source>
</evidence>
<reference evidence="1" key="1">
    <citation type="journal article" date="2020" name="New Phytol.">
        <title>Comparative genomics reveals dynamic genome evolution in host specialist ectomycorrhizal fungi.</title>
        <authorList>
            <person name="Lofgren L.A."/>
            <person name="Nguyen N.H."/>
            <person name="Vilgalys R."/>
            <person name="Ruytinx J."/>
            <person name="Liao H.L."/>
            <person name="Branco S."/>
            <person name="Kuo A."/>
            <person name="LaButti K."/>
            <person name="Lipzen A."/>
            <person name="Andreopoulos W."/>
            <person name="Pangilinan J."/>
            <person name="Riley R."/>
            <person name="Hundley H."/>
            <person name="Na H."/>
            <person name="Barry K."/>
            <person name="Grigoriev I.V."/>
            <person name="Stajich J.E."/>
            <person name="Kennedy P.G."/>
        </authorList>
    </citation>
    <scope>NUCLEOTIDE SEQUENCE</scope>
    <source>
        <strain evidence="1">FC203</strain>
    </source>
</reference>
<protein>
    <submittedName>
        <fullName evidence="1">Uncharacterized protein</fullName>
    </submittedName>
</protein>
<proteinExistence type="predicted"/>
<gene>
    <name evidence="1" type="ORF">F5891DRAFT_980444</name>
</gene>
<dbReference type="Proteomes" id="UP001195769">
    <property type="component" value="Unassembled WGS sequence"/>
</dbReference>
<comment type="caution">
    <text evidence="1">The sequence shown here is derived from an EMBL/GenBank/DDBJ whole genome shotgun (WGS) entry which is preliminary data.</text>
</comment>
<sequence length="596" mass="65841">MKRKQHPYCVYSAPIEVHYAARVMGSDRDPHVSFETLFKHFGLLENGLVQLCSLTLYKGYKAKLAARETAHQRLVVTAWEIEESEHFTAFLDALHDENKEQVGFADRELQNLRSRLPSLEIHNSDDNQIILDDSSDSDSDEEECLGASVGDEALPIVNVMRIFICTLHPYCTLSHPSPASACLRNEPESNTYASPSSAQAGYAPFAPAHDVINTYAGPSNTHTGPSSVQAGYAPFAPAHDIINTYAGPSNTYAGPSSAHADYAPFAPAHDIIDTYAGPSNTYAGPSSVHTDYAPFAPAYDVIDTYAGPSNAYEDYGEISHSHVIHTAGPARSSNMRQHTRKLPATLYIAHETVVSETMQAAAGLAEALDNNRHLQITGPMCEQIFKRSKELVIGIATPKIPGLHGTPHWDNQKKDLSKIWRTVLVMRMVLTTLTREGIVLAYEFLPPQGSSISPEAFCIERDGMLTIHSKFKNPFILHLVMRLVWNMCFRLDTLLISPHRELHYVMGAAGTFTKHILLEQGHMILTVSKVSLDSNNSTFQMLCSDMDGLTDEEKVELDGWKDHMVICGISQQHVGNELSDFNLSPADLDHDLDTDV</sequence>
<organism evidence="1 2">
    <name type="scientific">Suillus fuscotomentosus</name>
    <dbReference type="NCBI Taxonomy" id="1912939"/>
    <lineage>
        <taxon>Eukaryota</taxon>
        <taxon>Fungi</taxon>
        <taxon>Dikarya</taxon>
        <taxon>Basidiomycota</taxon>
        <taxon>Agaricomycotina</taxon>
        <taxon>Agaricomycetes</taxon>
        <taxon>Agaricomycetidae</taxon>
        <taxon>Boletales</taxon>
        <taxon>Suillineae</taxon>
        <taxon>Suillaceae</taxon>
        <taxon>Suillus</taxon>
    </lineage>
</organism>